<dbReference type="GO" id="GO:0000272">
    <property type="term" value="P:polysaccharide catabolic process"/>
    <property type="evidence" value="ECO:0007669"/>
    <property type="project" value="UniProtKB-KW"/>
</dbReference>
<dbReference type="GO" id="GO:0052861">
    <property type="term" value="F:endo-1,3(4)-beta-glucanase activity"/>
    <property type="evidence" value="ECO:0007669"/>
    <property type="project" value="InterPro"/>
</dbReference>
<dbReference type="EC" id="3.2.1.39" evidence="3"/>
<keyword evidence="4 12" id="KW-0378">Hydrolase</keyword>
<dbReference type="PANTHER" id="PTHR31983">
    <property type="entry name" value="ENDO-1,3(4)-BETA-GLUCANASE 1"/>
    <property type="match status" value="1"/>
</dbReference>
<dbReference type="OMA" id="NFPAWAQ"/>
<sequence length="916" mass="101745">MTRLTILVVVALVISCAAAFKASAVRKDVKFTPLDPAVTDPTEFYLPLFSTVSEDYCSEPRYPVVPTPGAMATNILNELLPNGTVPKVPPKPTNTWQKNVWGFQFNETDEDHWNAIYPYPYVASPKDSTIFIMYPGSPVNLTENRQIEVGFDYPVNTTNGPAIKNMSAPWMSMSLGYDLIVNIPNTRAQLDNVTAVGVSVNYIDVNTNRTVATAYFVKGSPYINIECFDAQLGFGNMNFPFVPPVIGLNDLTPDNAATGTDFLLTTAAGPAHPQGVSWHAYFNSSVSLYLPAPPTLGINLTAPFTGLLQIACGEVNDQAAGMLEAGKGSFAKGADFEYDIDDSKQQVTMKFKWEKGGNASKPLTMLALRHHIRLLDSLTPRKLSPFWVVKGNLTAVIADEWDLTYNLTTVAFGDQLSLDPTMVPELEKAALNDYNLRVSQCPGDNITYGYPGHMNMELYAYVRDIAQMADIAMVLETLGKTEQAINMSKKVLECMGPVLSRPKAAPSPCEVPLNNYTAYCVRSETDLYFDQQFGGLVTSWYTRFAPHYCACDLPGGPTACIGKNYCDNLHGWAALANYGNPIYNDHHFQYGYIIKSLAWLLYYQGTKGAPLGMNATVVANVTKQALLFAREIGNPDATTDPYFAYVRHKDVFDGHSWAEGYDYSGRFVSWNNQQSGGESINSYYAIYLLGLALNDTNVRDWGRVNLATEAYSIHMYQHLSNETKDKDDEPIAQITDWGKCISTLYGMGLSGQTYFGPNPLFQCAITFLPITPFTHDWLTASWANETAHWLNWVVNESGLCVFYDPQTMSENPCPGTWGKEWKGNEWGCCPTNEGYVNNQWRTYPQWLPYLYVLESFYNATGAFDKLTYTGGYYEPTTALPFPYLANRTTNSTTIVGYQSDNTLTAALFFVATHGRQ</sequence>
<dbReference type="VEuPathDB" id="TriTrypDB:BSAL_42450"/>
<evidence type="ECO:0000256" key="6">
    <source>
        <dbReference type="ARBA" id="ARBA00023295"/>
    </source>
</evidence>
<proteinExistence type="inferred from homology"/>
<dbReference type="Pfam" id="PF17652">
    <property type="entry name" value="Glyco_hydro81C"/>
    <property type="match status" value="1"/>
</dbReference>
<dbReference type="InterPro" id="IPR040451">
    <property type="entry name" value="GH81_N"/>
</dbReference>
<protein>
    <recommendedName>
        <fullName evidence="3">glucan endo-1,3-beta-D-glucosidase</fullName>
        <ecNumber evidence="3">3.2.1.39</ecNumber>
    </recommendedName>
</protein>
<evidence type="ECO:0000259" key="10">
    <source>
        <dbReference type="Pfam" id="PF03639"/>
    </source>
</evidence>
<evidence type="ECO:0000256" key="1">
    <source>
        <dbReference type="ARBA" id="ARBA00000382"/>
    </source>
</evidence>
<reference evidence="13" key="1">
    <citation type="submission" date="2015-09" db="EMBL/GenBank/DDBJ databases">
        <authorList>
            <consortium name="Pathogen Informatics"/>
        </authorList>
    </citation>
    <scope>NUCLEOTIDE SEQUENCE [LARGE SCALE GENOMIC DNA]</scope>
    <source>
        <strain evidence="13">Lake Konstanz</strain>
    </source>
</reference>
<keyword evidence="9" id="KW-0732">Signal</keyword>
<dbReference type="GO" id="GO:0042973">
    <property type="term" value="F:glucan endo-1,3-beta-D-glucosidase activity"/>
    <property type="evidence" value="ECO:0007669"/>
    <property type="project" value="UniProtKB-EC"/>
</dbReference>
<comment type="catalytic activity">
    <reaction evidence="1">
        <text>Hydrolysis of (1-&gt;3)-beta-D-glucosidic linkages in (1-&gt;3)-beta-D-glucans.</text>
        <dbReference type="EC" id="3.2.1.39"/>
    </reaction>
</comment>
<keyword evidence="8" id="KW-0624">Polysaccharide degradation</keyword>
<feature type="signal peptide" evidence="9">
    <location>
        <begin position="1"/>
        <end position="19"/>
    </location>
</feature>
<dbReference type="GO" id="GO:0071555">
    <property type="term" value="P:cell wall organization"/>
    <property type="evidence" value="ECO:0007669"/>
    <property type="project" value="UniProtKB-KW"/>
</dbReference>
<dbReference type="PROSITE" id="PS51257">
    <property type="entry name" value="PROKAR_LIPOPROTEIN"/>
    <property type="match status" value="1"/>
</dbReference>
<keyword evidence="5" id="KW-0119">Carbohydrate metabolism</keyword>
<name>A0A0S4KM46_BODSA</name>
<dbReference type="EMBL" id="CYKH01002148">
    <property type="protein sequence ID" value="CUI15453.1"/>
    <property type="molecule type" value="Genomic_DNA"/>
</dbReference>
<dbReference type="OrthoDB" id="4473401at2759"/>
<feature type="domain" description="Glycosyl hydrolase family 81 N-terminal" evidence="10">
    <location>
        <begin position="113"/>
        <end position="409"/>
    </location>
</feature>
<dbReference type="InterPro" id="IPR040720">
    <property type="entry name" value="GH81_C"/>
</dbReference>
<dbReference type="Proteomes" id="UP000051952">
    <property type="component" value="Unassembled WGS sequence"/>
</dbReference>
<organism evidence="12 13">
    <name type="scientific">Bodo saltans</name>
    <name type="common">Flagellated protozoan</name>
    <dbReference type="NCBI Taxonomy" id="75058"/>
    <lineage>
        <taxon>Eukaryota</taxon>
        <taxon>Discoba</taxon>
        <taxon>Euglenozoa</taxon>
        <taxon>Kinetoplastea</taxon>
        <taxon>Metakinetoplastina</taxon>
        <taxon>Eubodonida</taxon>
        <taxon>Bodonidae</taxon>
        <taxon>Bodo</taxon>
    </lineage>
</organism>
<dbReference type="Gene3D" id="2.70.98.30">
    <property type="entry name" value="Golgi alpha-mannosidase II, domain 4"/>
    <property type="match status" value="1"/>
</dbReference>
<evidence type="ECO:0000256" key="2">
    <source>
        <dbReference type="ARBA" id="ARBA00010730"/>
    </source>
</evidence>
<evidence type="ECO:0000313" key="13">
    <source>
        <dbReference type="Proteomes" id="UP000051952"/>
    </source>
</evidence>
<evidence type="ECO:0000256" key="7">
    <source>
        <dbReference type="ARBA" id="ARBA00023316"/>
    </source>
</evidence>
<evidence type="ECO:0000313" key="12">
    <source>
        <dbReference type="EMBL" id="CUI15453.1"/>
    </source>
</evidence>
<accession>A0A0S4KM46</accession>
<gene>
    <name evidence="12" type="ORF">BSAL_42450</name>
</gene>
<dbReference type="InterPro" id="IPR005200">
    <property type="entry name" value="Endo-beta-glucanase"/>
</dbReference>
<keyword evidence="7" id="KW-0961">Cell wall biogenesis/degradation</keyword>
<evidence type="ECO:0000256" key="5">
    <source>
        <dbReference type="ARBA" id="ARBA00023277"/>
    </source>
</evidence>
<keyword evidence="6" id="KW-0326">Glycosidase</keyword>
<dbReference type="Pfam" id="PF03639">
    <property type="entry name" value="Glyco_hydro_81"/>
    <property type="match status" value="1"/>
</dbReference>
<dbReference type="PROSITE" id="PS52008">
    <property type="entry name" value="GH81"/>
    <property type="match status" value="1"/>
</dbReference>
<evidence type="ECO:0000256" key="8">
    <source>
        <dbReference type="ARBA" id="ARBA00023326"/>
    </source>
</evidence>
<evidence type="ECO:0000256" key="3">
    <source>
        <dbReference type="ARBA" id="ARBA00012780"/>
    </source>
</evidence>
<feature type="domain" description="Glycosyl hydrolase family 81 C-terminal" evidence="11">
    <location>
        <begin position="574"/>
        <end position="791"/>
    </location>
</feature>
<evidence type="ECO:0000259" key="11">
    <source>
        <dbReference type="Pfam" id="PF17652"/>
    </source>
</evidence>
<evidence type="ECO:0000256" key="4">
    <source>
        <dbReference type="ARBA" id="ARBA00022801"/>
    </source>
</evidence>
<feature type="chain" id="PRO_5006623399" description="glucan endo-1,3-beta-D-glucosidase" evidence="9">
    <location>
        <begin position="20"/>
        <end position="916"/>
    </location>
</feature>
<keyword evidence="13" id="KW-1185">Reference proteome</keyword>
<dbReference type="AlphaFoldDB" id="A0A0S4KM46"/>
<dbReference type="PANTHER" id="PTHR31983:SF0">
    <property type="entry name" value="GLUCAN ENDO-1,3-BETA-D-GLUCOSIDASE 2"/>
    <property type="match status" value="1"/>
</dbReference>
<evidence type="ECO:0000256" key="9">
    <source>
        <dbReference type="SAM" id="SignalP"/>
    </source>
</evidence>
<comment type="similarity">
    <text evidence="2">Belongs to the glycosyl hydrolase 81 family.</text>
</comment>